<comment type="catalytic activity">
    <reaction evidence="3">
        <text>adenosylcob(III)inamide + GTP = adenosylcob(III)inamide phosphate + GDP + H(+)</text>
        <dbReference type="Rhea" id="RHEA:15765"/>
        <dbReference type="ChEBI" id="CHEBI:2480"/>
        <dbReference type="ChEBI" id="CHEBI:15378"/>
        <dbReference type="ChEBI" id="CHEBI:37565"/>
        <dbReference type="ChEBI" id="CHEBI:58189"/>
        <dbReference type="ChEBI" id="CHEBI:58502"/>
        <dbReference type="EC" id="2.7.1.156"/>
    </reaction>
</comment>
<evidence type="ECO:0000256" key="11">
    <source>
        <dbReference type="ARBA" id="ARBA00022679"/>
    </source>
</evidence>
<keyword evidence="13 20" id="KW-0418">Kinase</keyword>
<dbReference type="EC" id="2.7.7.62" evidence="9"/>
<dbReference type="GO" id="GO:0009236">
    <property type="term" value="P:cobalamin biosynthetic process"/>
    <property type="evidence" value="ECO:0007669"/>
    <property type="project" value="UniProtKB-KW"/>
</dbReference>
<keyword evidence="14" id="KW-0067">ATP-binding</keyword>
<feature type="binding site" evidence="19">
    <location>
        <begin position="38"/>
        <end position="40"/>
    </location>
    <ligand>
        <name>GTP</name>
        <dbReference type="ChEBI" id="CHEBI:37565"/>
    </ligand>
</feature>
<comment type="catalytic activity">
    <reaction evidence="1">
        <text>adenosylcob(III)inamide + ATP = adenosylcob(III)inamide phosphate + ADP + H(+)</text>
        <dbReference type="Rhea" id="RHEA:15769"/>
        <dbReference type="ChEBI" id="CHEBI:2480"/>
        <dbReference type="ChEBI" id="CHEBI:15378"/>
        <dbReference type="ChEBI" id="CHEBI:30616"/>
        <dbReference type="ChEBI" id="CHEBI:58502"/>
        <dbReference type="ChEBI" id="CHEBI:456216"/>
        <dbReference type="EC" id="2.7.1.156"/>
    </reaction>
</comment>
<keyword evidence="11" id="KW-0808">Transferase</keyword>
<dbReference type="AlphaFoldDB" id="A0AAD1HN49"/>
<evidence type="ECO:0000256" key="10">
    <source>
        <dbReference type="ARBA" id="ARBA00022573"/>
    </source>
</evidence>
<accession>A0AAD1HN49</accession>
<evidence type="ECO:0000313" key="21">
    <source>
        <dbReference type="Proteomes" id="UP000467327"/>
    </source>
</evidence>
<dbReference type="GO" id="GO:0005524">
    <property type="term" value="F:ATP binding"/>
    <property type="evidence" value="ECO:0007669"/>
    <property type="project" value="UniProtKB-KW"/>
</dbReference>
<comment type="pathway">
    <text evidence="5">Cofactor biosynthesis; adenosylcobalamin biosynthesis; adenosylcobalamin from cob(II)yrinate a,c-diamide: step 6/7.</text>
</comment>
<proteinExistence type="inferred from homology"/>
<comment type="similarity">
    <text evidence="7">Belongs to the CobU/CobP family.</text>
</comment>
<reference evidence="20 21" key="1">
    <citation type="journal article" date="2019" name="Emerg. Microbes Infect.">
        <title>Comprehensive subspecies identification of 175 nontuberculous mycobacteria species based on 7547 genomic profiles.</title>
        <authorList>
            <person name="Matsumoto Y."/>
            <person name="Kinjo T."/>
            <person name="Motooka D."/>
            <person name="Nabeya D."/>
            <person name="Jung N."/>
            <person name="Uechi K."/>
            <person name="Horii T."/>
            <person name="Iida T."/>
            <person name="Fujita J."/>
            <person name="Nakamura S."/>
        </authorList>
    </citation>
    <scope>NUCLEOTIDE SEQUENCE [LARGE SCALE GENOMIC DNA]</scope>
    <source>
        <strain evidence="20 21">JCM 6376</strain>
    </source>
</reference>
<evidence type="ECO:0000256" key="17">
    <source>
        <dbReference type="ARBA" id="ARBA00030571"/>
    </source>
</evidence>
<evidence type="ECO:0000256" key="4">
    <source>
        <dbReference type="ARBA" id="ARBA00003889"/>
    </source>
</evidence>
<dbReference type="PANTHER" id="PTHR34848:SF1">
    <property type="entry name" value="BIFUNCTIONAL ADENOSYLCOBALAMIN BIOSYNTHESIS PROTEIN COBU"/>
    <property type="match status" value="1"/>
</dbReference>
<evidence type="ECO:0000313" key="20">
    <source>
        <dbReference type="EMBL" id="BBX08548.1"/>
    </source>
</evidence>
<dbReference type="KEGG" id="maic:MAIC_33510"/>
<evidence type="ECO:0000256" key="16">
    <source>
        <dbReference type="ARBA" id="ARBA00029570"/>
    </source>
</evidence>
<evidence type="ECO:0000256" key="6">
    <source>
        <dbReference type="ARBA" id="ARBA00005159"/>
    </source>
</evidence>
<evidence type="ECO:0000256" key="13">
    <source>
        <dbReference type="ARBA" id="ARBA00022777"/>
    </source>
</evidence>
<dbReference type="PANTHER" id="PTHR34848">
    <property type="match status" value="1"/>
</dbReference>
<dbReference type="GO" id="GO:0008820">
    <property type="term" value="F:cobinamide phosphate guanylyltransferase activity"/>
    <property type="evidence" value="ECO:0007669"/>
    <property type="project" value="UniProtKB-EC"/>
</dbReference>
<dbReference type="GO" id="GO:0005525">
    <property type="term" value="F:GTP binding"/>
    <property type="evidence" value="ECO:0007669"/>
    <property type="project" value="UniProtKB-KW"/>
</dbReference>
<keyword evidence="10" id="KW-0169">Cobalamin biosynthesis</keyword>
<keyword evidence="21" id="KW-1185">Reference proteome</keyword>
<evidence type="ECO:0000256" key="18">
    <source>
        <dbReference type="PIRSR" id="PIRSR006135-1"/>
    </source>
</evidence>
<dbReference type="GO" id="GO:0043752">
    <property type="term" value="F:adenosylcobinamide kinase activity"/>
    <property type="evidence" value="ECO:0007669"/>
    <property type="project" value="UniProtKB-EC"/>
</dbReference>
<keyword evidence="15 19" id="KW-0342">GTP-binding</keyword>
<organism evidence="20 21">
    <name type="scientific">Mycolicibacterium aichiense</name>
    <dbReference type="NCBI Taxonomy" id="1799"/>
    <lineage>
        <taxon>Bacteria</taxon>
        <taxon>Bacillati</taxon>
        <taxon>Actinomycetota</taxon>
        <taxon>Actinomycetes</taxon>
        <taxon>Mycobacteriales</taxon>
        <taxon>Mycobacteriaceae</taxon>
        <taxon>Mycolicibacterium</taxon>
    </lineage>
</organism>
<evidence type="ECO:0000256" key="1">
    <source>
        <dbReference type="ARBA" id="ARBA00000312"/>
    </source>
</evidence>
<protein>
    <recommendedName>
        <fullName evidence="16">Adenosylcobinamide kinase</fullName>
        <ecNumber evidence="8">2.7.1.156</ecNumber>
        <ecNumber evidence="9">2.7.7.62</ecNumber>
    </recommendedName>
    <alternativeName>
        <fullName evidence="17">Adenosylcobinamide-phosphate guanylyltransferase</fullName>
    </alternativeName>
</protein>
<keyword evidence="12 19" id="KW-0547">Nucleotide-binding</keyword>
<dbReference type="Pfam" id="PF02283">
    <property type="entry name" value="CobU"/>
    <property type="match status" value="1"/>
</dbReference>
<dbReference type="CDD" id="cd00544">
    <property type="entry name" value="CobU"/>
    <property type="match status" value="1"/>
</dbReference>
<evidence type="ECO:0000256" key="7">
    <source>
        <dbReference type="ARBA" id="ARBA00007490"/>
    </source>
</evidence>
<feature type="binding site" evidence="19">
    <location>
        <begin position="14"/>
        <end position="21"/>
    </location>
    <ligand>
        <name>GTP</name>
        <dbReference type="ChEBI" id="CHEBI:37565"/>
    </ligand>
</feature>
<feature type="binding site" evidence="19">
    <location>
        <position position="87"/>
    </location>
    <ligand>
        <name>GTP</name>
        <dbReference type="ChEBI" id="CHEBI:37565"/>
    </ligand>
</feature>
<evidence type="ECO:0000256" key="9">
    <source>
        <dbReference type="ARBA" id="ARBA00012523"/>
    </source>
</evidence>
<dbReference type="EMBL" id="AP022561">
    <property type="protein sequence ID" value="BBX08548.1"/>
    <property type="molecule type" value="Genomic_DNA"/>
</dbReference>
<feature type="binding site" evidence="19">
    <location>
        <position position="68"/>
    </location>
    <ligand>
        <name>GTP</name>
        <dbReference type="ChEBI" id="CHEBI:37565"/>
    </ligand>
</feature>
<sequence>MSESRQAVRTLVLGGIRSGKSRWAETALADESVVRYVATGALADSDPSWARRVAAHRERRPESWRTVETDDVAAVLRDDSVTATMVDDLGSWLTATFDRRGWDGGSVTPDVDDLVGAVETFTGRLALVSPEVGLTVVAATASGRRFTDELGTLNQKLAQCCEQVVLVVAGLPVWVKSTKALS</sequence>
<dbReference type="EC" id="2.7.1.156" evidence="8"/>
<comment type="pathway">
    <text evidence="6">Cofactor biosynthesis; adenosylcobalamin biosynthesis; adenosylcobalamin from cob(II)yrinate a,c-diamide: step 5/7.</text>
</comment>
<dbReference type="InterPro" id="IPR027417">
    <property type="entry name" value="P-loop_NTPase"/>
</dbReference>
<evidence type="ECO:0000256" key="12">
    <source>
        <dbReference type="ARBA" id="ARBA00022741"/>
    </source>
</evidence>
<dbReference type="Gene3D" id="3.40.50.300">
    <property type="entry name" value="P-loop containing nucleotide triphosphate hydrolases"/>
    <property type="match status" value="1"/>
</dbReference>
<evidence type="ECO:0000256" key="5">
    <source>
        <dbReference type="ARBA" id="ARBA00004692"/>
    </source>
</evidence>
<name>A0AAD1HN49_9MYCO</name>
<dbReference type="PIRSF" id="PIRSF006135">
    <property type="entry name" value="CobU"/>
    <property type="match status" value="1"/>
</dbReference>
<dbReference type="Proteomes" id="UP000467327">
    <property type="component" value="Chromosome"/>
</dbReference>
<feature type="active site" description="GMP-histidine intermediate" evidence="18">
    <location>
        <position position="56"/>
    </location>
</feature>
<gene>
    <name evidence="20" type="primary">cobU</name>
    <name evidence="20" type="ORF">MAIC_33510</name>
</gene>
<evidence type="ECO:0000256" key="2">
    <source>
        <dbReference type="ARBA" id="ARBA00000711"/>
    </source>
</evidence>
<evidence type="ECO:0000256" key="14">
    <source>
        <dbReference type="ARBA" id="ARBA00022840"/>
    </source>
</evidence>
<dbReference type="InterPro" id="IPR003203">
    <property type="entry name" value="CobU/CobP"/>
</dbReference>
<comment type="function">
    <text evidence="4">Catalyzes ATP-dependent phosphorylation of adenosylcobinamide and addition of GMP to adenosylcobinamide phosphate.</text>
</comment>
<dbReference type="SUPFAM" id="SSF52540">
    <property type="entry name" value="P-loop containing nucleoside triphosphate hydrolases"/>
    <property type="match status" value="1"/>
</dbReference>
<comment type="catalytic activity">
    <reaction evidence="2">
        <text>adenosylcob(III)inamide phosphate + GTP + H(+) = adenosylcob(III)inamide-GDP + diphosphate</text>
        <dbReference type="Rhea" id="RHEA:22712"/>
        <dbReference type="ChEBI" id="CHEBI:15378"/>
        <dbReference type="ChEBI" id="CHEBI:33019"/>
        <dbReference type="ChEBI" id="CHEBI:37565"/>
        <dbReference type="ChEBI" id="CHEBI:58502"/>
        <dbReference type="ChEBI" id="CHEBI:60487"/>
        <dbReference type="EC" id="2.7.7.62"/>
    </reaction>
</comment>
<evidence type="ECO:0000256" key="3">
    <source>
        <dbReference type="ARBA" id="ARBA00001522"/>
    </source>
</evidence>
<evidence type="ECO:0000256" key="8">
    <source>
        <dbReference type="ARBA" id="ARBA00012016"/>
    </source>
</evidence>
<feature type="binding site" evidence="19">
    <location>
        <begin position="57"/>
        <end position="60"/>
    </location>
    <ligand>
        <name>GTP</name>
        <dbReference type="ChEBI" id="CHEBI:37565"/>
    </ligand>
</feature>
<evidence type="ECO:0000256" key="15">
    <source>
        <dbReference type="ARBA" id="ARBA00023134"/>
    </source>
</evidence>
<evidence type="ECO:0000256" key="19">
    <source>
        <dbReference type="PIRSR" id="PIRSR006135-2"/>
    </source>
</evidence>